<dbReference type="InterPro" id="IPR050223">
    <property type="entry name" value="D-isomer_2-hydroxyacid_DH"/>
</dbReference>
<dbReference type="GO" id="GO:0016618">
    <property type="term" value="F:hydroxypyruvate reductase [NAD(P)H] activity"/>
    <property type="evidence" value="ECO:0007669"/>
    <property type="project" value="TreeGrafter"/>
</dbReference>
<dbReference type="Proteomes" id="UP000403266">
    <property type="component" value="Unassembled WGS sequence"/>
</dbReference>
<evidence type="ECO:0000256" key="2">
    <source>
        <dbReference type="ARBA" id="ARBA00023027"/>
    </source>
</evidence>
<evidence type="ECO:0000259" key="3">
    <source>
        <dbReference type="Pfam" id="PF02826"/>
    </source>
</evidence>
<evidence type="ECO:0000313" key="5">
    <source>
        <dbReference type="Proteomes" id="UP000403266"/>
    </source>
</evidence>
<reference evidence="4 5" key="1">
    <citation type="journal article" date="2019" name="Syst. Appl. Microbiol.">
        <title>Microvirga tunisiensis sp. nov., a root nodule symbiotic bacterium isolated from Lupinus micranthus and L. luteus grown in Northern Tunisia.</title>
        <authorList>
            <person name="Msaddak A."/>
            <person name="Rejili M."/>
            <person name="Duran D."/>
            <person name="Mars M."/>
            <person name="Palacios J.M."/>
            <person name="Ruiz-Argueso T."/>
            <person name="Rey L."/>
            <person name="Imperial J."/>
        </authorList>
    </citation>
    <scope>NUCLEOTIDE SEQUENCE [LARGE SCALE GENOMIC DNA]</scope>
    <source>
        <strain evidence="4 5">Lmie10</strain>
    </source>
</reference>
<dbReference type="GO" id="GO:0051287">
    <property type="term" value="F:NAD binding"/>
    <property type="evidence" value="ECO:0007669"/>
    <property type="project" value="InterPro"/>
</dbReference>
<gene>
    <name evidence="4" type="ORF">FS320_22835</name>
</gene>
<dbReference type="InterPro" id="IPR006140">
    <property type="entry name" value="D-isomer_DH_NAD-bd"/>
</dbReference>
<organism evidence="4 5">
    <name type="scientific">Microvirga tunisiensis</name>
    <dbReference type="NCBI Taxonomy" id="2108360"/>
    <lineage>
        <taxon>Bacteria</taxon>
        <taxon>Pseudomonadati</taxon>
        <taxon>Pseudomonadota</taxon>
        <taxon>Alphaproteobacteria</taxon>
        <taxon>Hyphomicrobiales</taxon>
        <taxon>Methylobacteriaceae</taxon>
        <taxon>Microvirga</taxon>
    </lineage>
</organism>
<dbReference type="OrthoDB" id="9793626at2"/>
<protein>
    <submittedName>
        <fullName evidence="4">Hydroxyacid dehydrogenase</fullName>
    </submittedName>
</protein>
<feature type="domain" description="D-isomer specific 2-hydroxyacid dehydrogenase NAD-binding" evidence="3">
    <location>
        <begin position="123"/>
        <end position="297"/>
    </location>
</feature>
<dbReference type="EMBL" id="VOSK01000114">
    <property type="protein sequence ID" value="MPR27924.1"/>
    <property type="molecule type" value="Genomic_DNA"/>
</dbReference>
<evidence type="ECO:0000313" key="4">
    <source>
        <dbReference type="EMBL" id="MPR27924.1"/>
    </source>
</evidence>
<dbReference type="InterPro" id="IPR036291">
    <property type="entry name" value="NAD(P)-bd_dom_sf"/>
</dbReference>
<name>A0A5N7MP86_9HYPH</name>
<dbReference type="PANTHER" id="PTHR10996">
    <property type="entry name" value="2-HYDROXYACID DEHYDROGENASE-RELATED"/>
    <property type="match status" value="1"/>
</dbReference>
<comment type="caution">
    <text evidence="4">The sequence shown here is derived from an EMBL/GenBank/DDBJ whole genome shotgun (WGS) entry which is preliminary data.</text>
</comment>
<accession>A0A5N7MP86</accession>
<dbReference type="SUPFAM" id="SSF52283">
    <property type="entry name" value="Formate/glycerate dehydrogenase catalytic domain-like"/>
    <property type="match status" value="1"/>
</dbReference>
<dbReference type="GO" id="GO:0005829">
    <property type="term" value="C:cytosol"/>
    <property type="evidence" value="ECO:0007669"/>
    <property type="project" value="TreeGrafter"/>
</dbReference>
<dbReference type="AlphaFoldDB" id="A0A5N7MP86"/>
<keyword evidence="5" id="KW-1185">Reference proteome</keyword>
<proteinExistence type="predicted"/>
<sequence>MTRPYSVAFAMDPARTEGVLTSQLLDRLARRCTILDPDPFRSFTQGQAPDVLRKTEILITGWGCPAIGRDILEMAPQLKLVAHAAGTVKGFLSPDVLAAGVAVTHAAEANAIPVAEFTLASIIFANKQVFRFRDIYRSDRNRTRTFPMTSRSLGNFHRTIGIIGASRIGRRVIELLEPFHFRVLLHDPYVSAQEAAALGVESVSLEELMRRSDVVSIHAPALPATQGMIARRHLALMPDGTTLINTARGIIVNQDDLIDELRTGRIDAIIDVTHPEVPETSSALYDLPNVFLTPHIAGAIGNERELLGEYIVEEIERFVEGRPLRSAITPAALETMA</sequence>
<dbReference type="Gene3D" id="3.40.50.720">
    <property type="entry name" value="NAD(P)-binding Rossmann-like Domain"/>
    <property type="match status" value="2"/>
</dbReference>
<dbReference type="GO" id="GO:0030267">
    <property type="term" value="F:glyoxylate reductase (NADPH) activity"/>
    <property type="evidence" value="ECO:0007669"/>
    <property type="project" value="TreeGrafter"/>
</dbReference>
<dbReference type="CDD" id="cd12167">
    <property type="entry name" value="2-Hacid_dh_8"/>
    <property type="match status" value="1"/>
</dbReference>
<dbReference type="Pfam" id="PF02826">
    <property type="entry name" value="2-Hacid_dh_C"/>
    <property type="match status" value="1"/>
</dbReference>
<keyword evidence="2" id="KW-0520">NAD</keyword>
<keyword evidence="1" id="KW-0560">Oxidoreductase</keyword>
<dbReference type="SUPFAM" id="SSF51735">
    <property type="entry name" value="NAD(P)-binding Rossmann-fold domains"/>
    <property type="match status" value="1"/>
</dbReference>
<evidence type="ECO:0000256" key="1">
    <source>
        <dbReference type="ARBA" id="ARBA00023002"/>
    </source>
</evidence>
<dbReference type="PANTHER" id="PTHR10996:SF178">
    <property type="entry name" value="2-HYDROXYACID DEHYDROGENASE YGL185C-RELATED"/>
    <property type="match status" value="1"/>
</dbReference>
<dbReference type="RefSeq" id="WP_152714232.1">
    <property type="nucleotide sequence ID" value="NZ_VOSJ01000108.1"/>
</dbReference>